<organism evidence="2 3">
    <name type="scientific">Paralabilibaculum antarcticum</name>
    <dbReference type="NCBI Taxonomy" id="2912572"/>
    <lineage>
        <taxon>Bacteria</taxon>
        <taxon>Pseudomonadati</taxon>
        <taxon>Bacteroidota</taxon>
        <taxon>Bacteroidia</taxon>
        <taxon>Marinilabiliales</taxon>
        <taxon>Marinifilaceae</taxon>
        <taxon>Paralabilibaculum</taxon>
    </lineage>
</organism>
<keyword evidence="1" id="KW-0732">Signal</keyword>
<evidence type="ECO:0008006" key="4">
    <source>
        <dbReference type="Google" id="ProtNLM"/>
    </source>
</evidence>
<sequence>MRKIIVICILAFGISLASNAQETALTSKGKVVILYDNGTWKYADVKVANEAAPQTVTGNLERILAPKSNSNDPIVLKDAEVAKSAFIDGPSAKLKKYFKDKNIVRCDFTISSKGGKAFLKTDWKIMTGEAYSYFGFIKKGNKISLELLGGETVDLTYNNEFEPKEFERYGFSTYTAELELSEDQLQKLRGKIVMKAHMTWSKRTEEYQVVDPSFFIKNIPQITK</sequence>
<evidence type="ECO:0000256" key="1">
    <source>
        <dbReference type="SAM" id="SignalP"/>
    </source>
</evidence>
<gene>
    <name evidence="2" type="ORF">L3049_11375</name>
</gene>
<evidence type="ECO:0000313" key="2">
    <source>
        <dbReference type="EMBL" id="MDE5418608.1"/>
    </source>
</evidence>
<accession>A0ABT5VT63</accession>
<reference evidence="2 3" key="1">
    <citation type="submission" date="2022-01" db="EMBL/GenBank/DDBJ databases">
        <title>Labilibaculum sp. nov, a marine bacterium isolated from Antarctica.</title>
        <authorList>
            <person name="Dai W."/>
        </authorList>
    </citation>
    <scope>NUCLEOTIDE SEQUENCE [LARGE SCALE GENOMIC DNA]</scope>
    <source>
        <strain evidence="2 3">DW002</strain>
    </source>
</reference>
<dbReference type="EMBL" id="JAKJSC010000001">
    <property type="protein sequence ID" value="MDE5418608.1"/>
    <property type="molecule type" value="Genomic_DNA"/>
</dbReference>
<proteinExistence type="predicted"/>
<name>A0ABT5VT63_9BACT</name>
<keyword evidence="3" id="KW-1185">Reference proteome</keyword>
<dbReference type="RefSeq" id="WP_275109934.1">
    <property type="nucleotide sequence ID" value="NZ_JAKJSC010000001.1"/>
</dbReference>
<comment type="caution">
    <text evidence="2">The sequence shown here is derived from an EMBL/GenBank/DDBJ whole genome shotgun (WGS) entry which is preliminary data.</text>
</comment>
<feature type="chain" id="PRO_5045882615" description="DUF4412 domain-containing protein" evidence="1">
    <location>
        <begin position="21"/>
        <end position="224"/>
    </location>
</feature>
<evidence type="ECO:0000313" key="3">
    <source>
        <dbReference type="Proteomes" id="UP001528920"/>
    </source>
</evidence>
<protein>
    <recommendedName>
        <fullName evidence="4">DUF4412 domain-containing protein</fullName>
    </recommendedName>
</protein>
<dbReference type="Proteomes" id="UP001528920">
    <property type="component" value="Unassembled WGS sequence"/>
</dbReference>
<feature type="signal peptide" evidence="1">
    <location>
        <begin position="1"/>
        <end position="20"/>
    </location>
</feature>